<keyword evidence="1" id="KW-0812">Transmembrane</keyword>
<name>A0A4D6LNU6_VIGUN</name>
<feature type="chain" id="PRO_5020037876" evidence="2">
    <location>
        <begin position="24"/>
        <end position="68"/>
    </location>
</feature>
<evidence type="ECO:0000313" key="4">
    <source>
        <dbReference type="Proteomes" id="UP000501690"/>
    </source>
</evidence>
<keyword evidence="1" id="KW-0472">Membrane</keyword>
<keyword evidence="4" id="KW-1185">Reference proteome</keyword>
<sequence>MASQVKFSFFMALFIALVAVVAAHEGHHHLAPAEAPSSHATTLKNHHALIITAIFPLLLTLLIARERL</sequence>
<keyword evidence="2" id="KW-0732">Signal</keyword>
<dbReference type="Proteomes" id="UP000501690">
    <property type="component" value="Linkage Group LG4"/>
</dbReference>
<accession>A0A4D6LNU6</accession>
<keyword evidence="1" id="KW-1133">Transmembrane helix</keyword>
<feature type="transmembrane region" description="Helical" evidence="1">
    <location>
        <begin position="47"/>
        <end position="64"/>
    </location>
</feature>
<evidence type="ECO:0000256" key="1">
    <source>
        <dbReference type="SAM" id="Phobius"/>
    </source>
</evidence>
<evidence type="ECO:0000313" key="3">
    <source>
        <dbReference type="EMBL" id="QCD90569.1"/>
    </source>
</evidence>
<dbReference type="AlphaFoldDB" id="A0A4D6LNU6"/>
<gene>
    <name evidence="3" type="ORF">DEO72_LG4g1526</name>
</gene>
<reference evidence="3 4" key="1">
    <citation type="submission" date="2019-04" db="EMBL/GenBank/DDBJ databases">
        <title>An improved genome assembly and genetic linkage map for asparagus bean, Vigna unguiculata ssp. sesquipedialis.</title>
        <authorList>
            <person name="Xia Q."/>
            <person name="Zhang R."/>
            <person name="Dong Y."/>
        </authorList>
    </citation>
    <scope>NUCLEOTIDE SEQUENCE [LARGE SCALE GENOMIC DNA]</scope>
    <source>
        <tissue evidence="3">Leaf</tissue>
    </source>
</reference>
<evidence type="ECO:0000256" key="2">
    <source>
        <dbReference type="SAM" id="SignalP"/>
    </source>
</evidence>
<protein>
    <submittedName>
        <fullName evidence="3">Uncharacterized protein</fullName>
    </submittedName>
</protein>
<proteinExistence type="predicted"/>
<organism evidence="3 4">
    <name type="scientific">Vigna unguiculata</name>
    <name type="common">Cowpea</name>
    <dbReference type="NCBI Taxonomy" id="3917"/>
    <lineage>
        <taxon>Eukaryota</taxon>
        <taxon>Viridiplantae</taxon>
        <taxon>Streptophyta</taxon>
        <taxon>Embryophyta</taxon>
        <taxon>Tracheophyta</taxon>
        <taxon>Spermatophyta</taxon>
        <taxon>Magnoliopsida</taxon>
        <taxon>eudicotyledons</taxon>
        <taxon>Gunneridae</taxon>
        <taxon>Pentapetalae</taxon>
        <taxon>rosids</taxon>
        <taxon>fabids</taxon>
        <taxon>Fabales</taxon>
        <taxon>Fabaceae</taxon>
        <taxon>Papilionoideae</taxon>
        <taxon>50 kb inversion clade</taxon>
        <taxon>NPAAA clade</taxon>
        <taxon>indigoferoid/millettioid clade</taxon>
        <taxon>Phaseoleae</taxon>
        <taxon>Vigna</taxon>
    </lineage>
</organism>
<dbReference type="EMBL" id="CP039348">
    <property type="protein sequence ID" value="QCD90569.1"/>
    <property type="molecule type" value="Genomic_DNA"/>
</dbReference>
<feature type="signal peptide" evidence="2">
    <location>
        <begin position="1"/>
        <end position="23"/>
    </location>
</feature>